<evidence type="ECO:0000313" key="2">
    <source>
        <dbReference type="EMBL" id="PWN25033.1"/>
    </source>
</evidence>
<feature type="region of interest" description="Disordered" evidence="1">
    <location>
        <begin position="337"/>
        <end position="365"/>
    </location>
</feature>
<feature type="region of interest" description="Disordered" evidence="1">
    <location>
        <begin position="196"/>
        <end position="299"/>
    </location>
</feature>
<feature type="region of interest" description="Disordered" evidence="1">
    <location>
        <begin position="10"/>
        <end position="50"/>
    </location>
</feature>
<evidence type="ECO:0000313" key="3">
    <source>
        <dbReference type="Proteomes" id="UP000245884"/>
    </source>
</evidence>
<proteinExistence type="predicted"/>
<dbReference type="EMBL" id="KZ819678">
    <property type="protein sequence ID" value="PWN25033.1"/>
    <property type="molecule type" value="Genomic_DNA"/>
</dbReference>
<sequence>MSITCSDHIARTARPTASQSQPPPSTLLRKETSRCSRSVAGAGDGEPCTMPDPAQRITRFFCGRYVASCPAFLGLPAASQPEFHSVALTRTLIPSFPSAATTTAGTAATGPLTAAGLPVSSSLLLGGGAQSAAPSSVSATSSAAAPTITLAPSAAGPAAATTSTSAPQSGLAASPSISAAGSASSSALASSSAAAQPSAPSATSMGKRQRKATSSSSSSSLSSLSAPLHDDEECEESSDTNMADEEASQQQQLVAPTEVITIDDTRPRHAKPGATTTARATATAAQPARTAAHPGERRGYAHLRKQRGCKLSGAMLGSQQISLTLATLAEVLDELDSASGSEAPSETSVGEVPLASTRTTAQRSQQAKALEHKAYAGAGIFNWLCGALKASRTPEAVRAARRDVRLALWRKPLSLPASRSGSGSRGAATVGLQLWKPAPSSEAFIDVVLARLTSSEGRMAHKEVRAACILVKRAILDRIGRRNKSALSLHR</sequence>
<feature type="compositionally biased region" description="Low complexity" evidence="1">
    <location>
        <begin position="214"/>
        <end position="225"/>
    </location>
</feature>
<feature type="compositionally biased region" description="Acidic residues" evidence="1">
    <location>
        <begin position="230"/>
        <end position="247"/>
    </location>
</feature>
<feature type="compositionally biased region" description="Polar residues" evidence="1">
    <location>
        <begin position="356"/>
        <end position="365"/>
    </location>
</feature>
<evidence type="ECO:0000256" key="1">
    <source>
        <dbReference type="SAM" id="MobiDB-lite"/>
    </source>
</evidence>
<dbReference type="AlphaFoldDB" id="A0A316UM89"/>
<feature type="compositionally biased region" description="Polar residues" evidence="1">
    <location>
        <begin position="338"/>
        <end position="348"/>
    </location>
</feature>
<reference evidence="2 3" key="1">
    <citation type="journal article" date="2018" name="Mol. Biol. Evol.">
        <title>Broad Genomic Sampling Reveals a Smut Pathogenic Ancestry of the Fungal Clade Ustilaginomycotina.</title>
        <authorList>
            <person name="Kijpornyongpan T."/>
            <person name="Mondo S.J."/>
            <person name="Barry K."/>
            <person name="Sandor L."/>
            <person name="Lee J."/>
            <person name="Lipzen A."/>
            <person name="Pangilinan J."/>
            <person name="LaButti K."/>
            <person name="Hainaut M."/>
            <person name="Henrissat B."/>
            <person name="Grigoriev I.V."/>
            <person name="Spatafora J.W."/>
            <person name="Aime M.C."/>
        </authorList>
    </citation>
    <scope>NUCLEOTIDE SEQUENCE [LARGE SCALE GENOMIC DNA]</scope>
    <source>
        <strain evidence="2 3">MCA 5214</strain>
    </source>
</reference>
<feature type="compositionally biased region" description="Low complexity" evidence="1">
    <location>
        <begin position="274"/>
        <end position="292"/>
    </location>
</feature>
<keyword evidence="3" id="KW-1185">Reference proteome</keyword>
<dbReference type="RefSeq" id="XP_025359645.1">
    <property type="nucleotide sequence ID" value="XM_025508541.1"/>
</dbReference>
<name>A0A316UM89_9BASI</name>
<organism evidence="2 3">
    <name type="scientific">Jaminaea rosea</name>
    <dbReference type="NCBI Taxonomy" id="1569628"/>
    <lineage>
        <taxon>Eukaryota</taxon>
        <taxon>Fungi</taxon>
        <taxon>Dikarya</taxon>
        <taxon>Basidiomycota</taxon>
        <taxon>Ustilaginomycotina</taxon>
        <taxon>Exobasidiomycetes</taxon>
        <taxon>Microstromatales</taxon>
        <taxon>Microstromatales incertae sedis</taxon>
        <taxon>Jaminaea</taxon>
    </lineage>
</organism>
<protein>
    <submittedName>
        <fullName evidence="2">Uncharacterized protein</fullName>
    </submittedName>
</protein>
<dbReference type="Proteomes" id="UP000245884">
    <property type="component" value="Unassembled WGS sequence"/>
</dbReference>
<gene>
    <name evidence="2" type="ORF">BDZ90DRAFT_262882</name>
</gene>
<accession>A0A316UM89</accession>
<dbReference type="GeneID" id="37030364"/>
<feature type="region of interest" description="Disordered" evidence="1">
    <location>
        <begin position="157"/>
        <end position="178"/>
    </location>
</feature>